<dbReference type="SUPFAM" id="SSF52980">
    <property type="entry name" value="Restriction endonuclease-like"/>
    <property type="match status" value="1"/>
</dbReference>
<evidence type="ECO:0000259" key="1">
    <source>
        <dbReference type="Pfam" id="PF05685"/>
    </source>
</evidence>
<dbReference type="PANTHER" id="PTHR36558:SF1">
    <property type="entry name" value="RESTRICTION ENDONUCLEASE DOMAIN-CONTAINING PROTEIN-RELATED"/>
    <property type="match status" value="1"/>
</dbReference>
<proteinExistence type="predicted"/>
<dbReference type="CDD" id="cd06260">
    <property type="entry name" value="DUF820-like"/>
    <property type="match status" value="1"/>
</dbReference>
<evidence type="ECO:0000313" key="2">
    <source>
        <dbReference type="EMBL" id="PQJ95326.1"/>
    </source>
</evidence>
<feature type="domain" description="Putative restriction endonuclease" evidence="1">
    <location>
        <begin position="13"/>
        <end position="175"/>
    </location>
</feature>
<dbReference type="Proteomes" id="UP000239936">
    <property type="component" value="Unassembled WGS sequence"/>
</dbReference>
<dbReference type="InterPro" id="IPR008538">
    <property type="entry name" value="Uma2"/>
</dbReference>
<gene>
    <name evidence="2" type="ORF">CXB77_13900</name>
</gene>
<dbReference type="Gene3D" id="3.90.1570.10">
    <property type="entry name" value="tt1808, chain A"/>
    <property type="match status" value="1"/>
</dbReference>
<dbReference type="InterPro" id="IPR011335">
    <property type="entry name" value="Restrct_endonuc-II-like"/>
</dbReference>
<organism evidence="2 3">
    <name type="scientific">Chromatium okenii</name>
    <dbReference type="NCBI Taxonomy" id="61644"/>
    <lineage>
        <taxon>Bacteria</taxon>
        <taxon>Pseudomonadati</taxon>
        <taxon>Pseudomonadota</taxon>
        <taxon>Gammaproteobacteria</taxon>
        <taxon>Chromatiales</taxon>
        <taxon>Chromatiaceae</taxon>
        <taxon>Chromatium</taxon>
    </lineage>
</organism>
<dbReference type="EMBL" id="PPGH01000037">
    <property type="protein sequence ID" value="PQJ95326.1"/>
    <property type="molecule type" value="Genomic_DNA"/>
</dbReference>
<dbReference type="AlphaFoldDB" id="A0A2S7XNS9"/>
<accession>A0A2S7XNS9</accession>
<name>A0A2S7XNS9_9GAMM</name>
<protein>
    <recommendedName>
        <fullName evidence="1">Putative restriction endonuclease domain-containing protein</fullName>
    </recommendedName>
</protein>
<reference evidence="2 3" key="1">
    <citation type="submission" date="2018-01" db="EMBL/GenBank/DDBJ databases">
        <title>The complete genome sequence of Chromatium okenii LaCa, a purple sulfur bacterium with a turbulent life.</title>
        <authorList>
            <person name="Luedin S.M."/>
            <person name="Liechti N."/>
            <person name="Storelli N."/>
            <person name="Danza F."/>
            <person name="Wittwer M."/>
            <person name="Pothier J.F."/>
            <person name="Tonolla M.A."/>
        </authorList>
    </citation>
    <scope>NUCLEOTIDE SEQUENCE [LARGE SCALE GENOMIC DNA]</scope>
    <source>
        <strain evidence="2 3">LaCa</strain>
    </source>
</reference>
<evidence type="ECO:0000313" key="3">
    <source>
        <dbReference type="Proteomes" id="UP000239936"/>
    </source>
</evidence>
<dbReference type="OrthoDB" id="26750at2"/>
<keyword evidence="3" id="KW-1185">Reference proteome</keyword>
<dbReference type="Pfam" id="PF05685">
    <property type="entry name" value="Uma2"/>
    <property type="match status" value="1"/>
</dbReference>
<dbReference type="PANTHER" id="PTHR36558">
    <property type="entry name" value="GLR1098 PROTEIN"/>
    <property type="match status" value="1"/>
</dbReference>
<sequence>MTILHSQTTLTAQEYLDWERQQEMRHEFINGEIYAMTGASRSHNLICSNLVAALHSQLRGKSCEVYVNDMRVKVSITGMYTYPDVVIACDKPAFEDQQIDTLLNPLLIIEVLSHSAEGYDRGAKFLHYRNLPSLQDYLLVSKHEIRIEHYTRQVDHCWLLTEYQQSDERIAFDALGCSVLVQDVYERVMELFIEV</sequence>
<comment type="caution">
    <text evidence="2">The sequence shown here is derived from an EMBL/GenBank/DDBJ whole genome shotgun (WGS) entry which is preliminary data.</text>
</comment>
<dbReference type="InterPro" id="IPR012296">
    <property type="entry name" value="Nuclease_put_TT1808"/>
</dbReference>
<dbReference type="RefSeq" id="WP_105074367.1">
    <property type="nucleotide sequence ID" value="NZ_PPGH01000037.1"/>
</dbReference>